<gene>
    <name evidence="2" type="ORF">EVA_13261</name>
</gene>
<dbReference type="Gene3D" id="3.40.50.150">
    <property type="entry name" value="Vaccinia Virus protein VP39"/>
    <property type="match status" value="1"/>
</dbReference>
<dbReference type="InterPro" id="IPR025714">
    <property type="entry name" value="Methyltranfer_dom"/>
</dbReference>
<dbReference type="AlphaFoldDB" id="J9GA52"/>
<keyword evidence="2" id="KW-0489">Methyltransferase</keyword>
<feature type="domain" description="Methyltransferase" evidence="1">
    <location>
        <begin position="34"/>
        <end position="133"/>
    </location>
</feature>
<dbReference type="InterPro" id="IPR029063">
    <property type="entry name" value="SAM-dependent_MTases_sf"/>
</dbReference>
<dbReference type="Pfam" id="PF13847">
    <property type="entry name" value="Methyltransf_31"/>
    <property type="match status" value="1"/>
</dbReference>
<reference evidence="2" key="1">
    <citation type="journal article" date="2012" name="PLoS ONE">
        <title>Gene sets for utilization of primary and secondary nutrition supplies in the distal gut of endangered iberian lynx.</title>
        <authorList>
            <person name="Alcaide M."/>
            <person name="Messina E."/>
            <person name="Richter M."/>
            <person name="Bargiela R."/>
            <person name="Peplies J."/>
            <person name="Huws S.A."/>
            <person name="Newbold C.J."/>
            <person name="Golyshin P.N."/>
            <person name="Simon M.A."/>
            <person name="Lopez G."/>
            <person name="Yakimov M.M."/>
            <person name="Ferrer M."/>
        </authorList>
    </citation>
    <scope>NUCLEOTIDE SEQUENCE</scope>
</reference>
<feature type="non-terminal residue" evidence="2">
    <location>
        <position position="134"/>
    </location>
</feature>
<organism evidence="2">
    <name type="scientific">gut metagenome</name>
    <dbReference type="NCBI Taxonomy" id="749906"/>
    <lineage>
        <taxon>unclassified sequences</taxon>
        <taxon>metagenomes</taxon>
        <taxon>organismal metagenomes</taxon>
    </lineage>
</organism>
<evidence type="ECO:0000259" key="1">
    <source>
        <dbReference type="Pfam" id="PF13847"/>
    </source>
</evidence>
<proteinExistence type="predicted"/>
<evidence type="ECO:0000313" key="2">
    <source>
        <dbReference type="EMBL" id="EJW98632.1"/>
    </source>
</evidence>
<dbReference type="GO" id="GO:0032259">
    <property type="term" value="P:methylation"/>
    <property type="evidence" value="ECO:0007669"/>
    <property type="project" value="UniProtKB-KW"/>
</dbReference>
<name>J9GA52_9ZZZZ</name>
<dbReference type="EMBL" id="AMCI01004177">
    <property type="protein sequence ID" value="EJW98632.1"/>
    <property type="molecule type" value="Genomic_DNA"/>
</dbReference>
<dbReference type="SUPFAM" id="SSF53335">
    <property type="entry name" value="S-adenosyl-L-methionine-dependent methyltransferases"/>
    <property type="match status" value="1"/>
</dbReference>
<keyword evidence="2" id="KW-0808">Transferase</keyword>
<comment type="caution">
    <text evidence="2">The sequence shown here is derived from an EMBL/GenBank/DDBJ whole genome shotgun (WGS) entry which is preliminary data.</text>
</comment>
<dbReference type="CDD" id="cd02440">
    <property type="entry name" value="AdoMet_MTases"/>
    <property type="match status" value="1"/>
</dbReference>
<protein>
    <submittedName>
        <fullName evidence="2">3-demethylubiquinone-9 3-methyltransferase</fullName>
    </submittedName>
</protein>
<dbReference type="GO" id="GO:0008168">
    <property type="term" value="F:methyltransferase activity"/>
    <property type="evidence" value="ECO:0007669"/>
    <property type="project" value="UniProtKB-KW"/>
</dbReference>
<dbReference type="PANTHER" id="PTHR43861">
    <property type="entry name" value="TRANS-ACONITATE 2-METHYLTRANSFERASE-RELATED"/>
    <property type="match status" value="1"/>
</dbReference>
<keyword evidence="2" id="KW-0830">Ubiquinone</keyword>
<dbReference type="PANTHER" id="PTHR43861:SF5">
    <property type="entry name" value="BLL5978 PROTEIN"/>
    <property type="match status" value="1"/>
</dbReference>
<accession>J9GA52</accession>
<sequence>MQLRQSNRALYFKELAQTSEEYFVPYVSSFKEITEGTNVLEIGCGEGGILLPFAKRGCRTVGVDLSEKKIEDARAFFAESGVVCELIASDIFKIERFRNTFDIIICHDVIEHITDKVSFMRSLVDFLSPDGVVF</sequence>